<keyword evidence="2" id="KW-0964">Secreted</keyword>
<dbReference type="AlphaFoldDB" id="A0A3N1LHI5"/>
<accession>A0A3N1LHI5</accession>
<dbReference type="InterPro" id="IPR050557">
    <property type="entry name" value="RTX_toxin/Mannuronan_C5-epim"/>
</dbReference>
<dbReference type="PRINTS" id="PR00313">
    <property type="entry name" value="CABNDNGRPT"/>
</dbReference>
<evidence type="ECO:0000256" key="2">
    <source>
        <dbReference type="ARBA" id="ARBA00022525"/>
    </source>
</evidence>
<dbReference type="PROSITE" id="PS00330">
    <property type="entry name" value="HEMOLYSIN_CALCIUM"/>
    <property type="match status" value="2"/>
</dbReference>
<dbReference type="Proteomes" id="UP000278222">
    <property type="component" value="Unassembled WGS sequence"/>
</dbReference>
<dbReference type="EMBL" id="RJKX01000014">
    <property type="protein sequence ID" value="ROP90694.1"/>
    <property type="molecule type" value="Genomic_DNA"/>
</dbReference>
<evidence type="ECO:0000313" key="4">
    <source>
        <dbReference type="Proteomes" id="UP000278222"/>
    </source>
</evidence>
<keyword evidence="4" id="KW-1185">Reference proteome</keyword>
<dbReference type="InterPro" id="IPR011049">
    <property type="entry name" value="Serralysin-like_metalloprot_C"/>
</dbReference>
<dbReference type="InterPro" id="IPR001343">
    <property type="entry name" value="Hemolysn_Ca-bd"/>
</dbReference>
<reference evidence="3 4" key="1">
    <citation type="submission" date="2018-11" db="EMBL/GenBank/DDBJ databases">
        <title>Genomic Encyclopedia of Type Strains, Phase IV (KMG-IV): sequencing the most valuable type-strain genomes for metagenomic binning, comparative biology and taxonomic classification.</title>
        <authorList>
            <person name="Goeker M."/>
        </authorList>
    </citation>
    <scope>NUCLEOTIDE SEQUENCE [LARGE SCALE GENOMIC DNA]</scope>
    <source>
        <strain evidence="3 4">DSM 5900</strain>
    </source>
</reference>
<protein>
    <submittedName>
        <fullName evidence="3">Hemolysin type calcium-binding protein</fullName>
    </submittedName>
</protein>
<organism evidence="3 4">
    <name type="scientific">Stella humosa</name>
    <dbReference type="NCBI Taxonomy" id="94"/>
    <lineage>
        <taxon>Bacteria</taxon>
        <taxon>Pseudomonadati</taxon>
        <taxon>Pseudomonadota</taxon>
        <taxon>Alphaproteobacteria</taxon>
        <taxon>Rhodospirillales</taxon>
        <taxon>Stellaceae</taxon>
        <taxon>Stella</taxon>
    </lineage>
</organism>
<dbReference type="Pfam" id="PF00353">
    <property type="entry name" value="HemolysinCabind"/>
    <property type="match status" value="6"/>
</dbReference>
<name>A0A3N1LHI5_9PROT</name>
<comment type="subcellular location">
    <subcellularLocation>
        <location evidence="1">Secreted</location>
    </subcellularLocation>
</comment>
<evidence type="ECO:0000256" key="1">
    <source>
        <dbReference type="ARBA" id="ARBA00004613"/>
    </source>
</evidence>
<dbReference type="GO" id="GO:0005576">
    <property type="term" value="C:extracellular region"/>
    <property type="evidence" value="ECO:0007669"/>
    <property type="project" value="UniProtKB-SubCell"/>
</dbReference>
<comment type="caution">
    <text evidence="3">The sequence shown here is derived from an EMBL/GenBank/DDBJ whole genome shotgun (WGS) entry which is preliminary data.</text>
</comment>
<gene>
    <name evidence="3" type="ORF">EDC65_2550</name>
</gene>
<dbReference type="SUPFAM" id="SSF51120">
    <property type="entry name" value="beta-Roll"/>
    <property type="match status" value="2"/>
</dbReference>
<dbReference type="InterPro" id="IPR018511">
    <property type="entry name" value="Hemolysin-typ_Ca-bd_CS"/>
</dbReference>
<dbReference type="PANTHER" id="PTHR38340">
    <property type="entry name" value="S-LAYER PROTEIN"/>
    <property type="match status" value="1"/>
</dbReference>
<dbReference type="GO" id="GO:0005509">
    <property type="term" value="F:calcium ion binding"/>
    <property type="evidence" value="ECO:0007669"/>
    <property type="project" value="InterPro"/>
</dbReference>
<proteinExistence type="predicted"/>
<dbReference type="RefSeq" id="WP_170216480.1">
    <property type="nucleotide sequence ID" value="NZ_AP019700.1"/>
</dbReference>
<dbReference type="Gene3D" id="2.150.10.10">
    <property type="entry name" value="Serralysin-like metalloprotease, C-terminal"/>
    <property type="match status" value="3"/>
</dbReference>
<evidence type="ECO:0000313" key="3">
    <source>
        <dbReference type="EMBL" id="ROP90694.1"/>
    </source>
</evidence>
<sequence length="623" mass="64638">MAIFSWNGSSNFDLKILGQTFDFRSDVLQISDPALQAQQFDIVENGTDIAIVKSRDINGAPLPAGEIRYAYIPNMLARQIGGDDPTPASANIVLSNGGQLWVGDRLTDTLTDDAGNDVTILAGTTQSVQVWGLGGADTISTGDGNDRVYGNTGADFVVAGAGNDSVYGGQENDTLLGGAGNDNVAGDLGNDQIYGGAGNDILYGGAGNDVIDPDVGNDTIFAGNGNDTVTVGDSDTGDKLIYMDKLQDLVNIISTTGDHIVYLGENNDIANLEANAGDVQVFGDGGNDSIIGQNFGDDTFDGGDDDDTIGIAEGSVGDKQLLGGGGDDSIYVGDTSGIGSEGIFPNAAVTVEGGEGDDTVTYERGLFITDANDGGDGDDEISFNGTTDQQLRDLSLKNFETVNFSQDEDNVVFADGNVAAGESMVVFGNEGEDYLDASRETNGTYELFGGQENDTLIGGALDDTLVGGYGDDELEGGAGSDQFMMDGPFESVDSLEDFTGGVDLLVFNGNNFGGMAAIDGYKGTTGVGSTANDNLLIATGQGYSDLAQFDTFLSEGAADNNKPGFYIFFNTSTNQAEMYFDEDMTSTAGAELIAVFNNITAVSQLDKLNEGPTGNNSGDFVIM</sequence>
<dbReference type="PANTHER" id="PTHR38340:SF1">
    <property type="entry name" value="S-LAYER PROTEIN"/>
    <property type="match status" value="1"/>
</dbReference>